<keyword evidence="4" id="KW-0808">Transferase</keyword>
<keyword evidence="2" id="KW-1133">Transmembrane helix</keyword>
<keyword evidence="5" id="KW-1185">Reference proteome</keyword>
<dbReference type="GO" id="GO:0016747">
    <property type="term" value="F:acyltransferase activity, transferring groups other than amino-acyl groups"/>
    <property type="evidence" value="ECO:0007669"/>
    <property type="project" value="InterPro"/>
</dbReference>
<feature type="region of interest" description="Disordered" evidence="1">
    <location>
        <begin position="15"/>
        <end position="36"/>
    </location>
</feature>
<accession>A0A1I0ZBJ5</accession>
<feature type="transmembrane region" description="Helical" evidence="2">
    <location>
        <begin position="45"/>
        <end position="61"/>
    </location>
</feature>
<gene>
    <name evidence="4" type="ORF">SAMN05421867_110109</name>
</gene>
<feature type="transmembrane region" description="Helical" evidence="2">
    <location>
        <begin position="284"/>
        <end position="303"/>
    </location>
</feature>
<dbReference type="GO" id="GO:0009103">
    <property type="term" value="P:lipopolysaccharide biosynthetic process"/>
    <property type="evidence" value="ECO:0007669"/>
    <property type="project" value="TreeGrafter"/>
</dbReference>
<sequence length="400" mass="42969">MRPAYRHVVTTLSARTGPSAPARPDGAAGRTPDTPPRSRLRTLDGLRFLAAAGVVVYHWTARESTAWGEASGDQLPAVGSVAIYFSLAPELFFVISGFVILWTAWGRSVPAVVASRVARLYPAYWAALALTGFLLLVLWPQGKDVSLGQVLVNATLLQSVMGVDHVDGVYWTLWAELRFYLLVVLLVAVGLTRRRVLAFAAVWPVVAVVAARQDWSLLDTLTVGQYAPFFAGGMALFLVWRDGHALVPWLVVVGNAALGVWSAALGKGSTLDRTTAFDADPVVLALVSVGCFAAVAVAALTPLARFDRPWLTSVGALTYPLYLVHLFWGWWVIDLVEPHVPAAVAVLLAAAVSPALAAAIHHGVERRLNPPLRRAVEQGLTAVAQRLPRSRRRSSAGSAD</sequence>
<evidence type="ECO:0000313" key="5">
    <source>
        <dbReference type="Proteomes" id="UP000199012"/>
    </source>
</evidence>
<evidence type="ECO:0000259" key="3">
    <source>
        <dbReference type="Pfam" id="PF01757"/>
    </source>
</evidence>
<dbReference type="Pfam" id="PF01757">
    <property type="entry name" value="Acyl_transf_3"/>
    <property type="match status" value="1"/>
</dbReference>
<feature type="transmembrane region" description="Helical" evidence="2">
    <location>
        <begin position="310"/>
        <end position="331"/>
    </location>
</feature>
<feature type="transmembrane region" description="Helical" evidence="2">
    <location>
        <begin position="117"/>
        <end position="139"/>
    </location>
</feature>
<dbReference type="PANTHER" id="PTHR23028:SF53">
    <property type="entry name" value="ACYL_TRANSF_3 DOMAIN-CONTAINING PROTEIN"/>
    <property type="match status" value="1"/>
</dbReference>
<feature type="transmembrane region" description="Helical" evidence="2">
    <location>
        <begin position="343"/>
        <end position="364"/>
    </location>
</feature>
<dbReference type="EMBL" id="FOKA01000010">
    <property type="protein sequence ID" value="SFB23014.1"/>
    <property type="molecule type" value="Genomic_DNA"/>
</dbReference>
<feature type="transmembrane region" description="Helical" evidence="2">
    <location>
        <begin position="196"/>
        <end position="215"/>
    </location>
</feature>
<evidence type="ECO:0000256" key="1">
    <source>
        <dbReference type="SAM" id="MobiDB-lite"/>
    </source>
</evidence>
<protein>
    <submittedName>
        <fullName evidence="4">Peptidoglycan/LPS O-acetylase OafA/YrhL, contains acyltransferase and SGNH-hydrolase domains</fullName>
    </submittedName>
</protein>
<feature type="transmembrane region" description="Helical" evidence="2">
    <location>
        <begin position="221"/>
        <end position="239"/>
    </location>
</feature>
<dbReference type="AlphaFoldDB" id="A0A1I0ZBJ5"/>
<dbReference type="InterPro" id="IPR002656">
    <property type="entry name" value="Acyl_transf_3_dom"/>
</dbReference>
<feature type="transmembrane region" description="Helical" evidence="2">
    <location>
        <begin position="246"/>
        <end position="264"/>
    </location>
</feature>
<dbReference type="OrthoDB" id="9807745at2"/>
<reference evidence="4 5" key="1">
    <citation type="submission" date="2016-10" db="EMBL/GenBank/DDBJ databases">
        <authorList>
            <person name="de Groot N.N."/>
        </authorList>
    </citation>
    <scope>NUCLEOTIDE SEQUENCE [LARGE SCALE GENOMIC DNA]</scope>
    <source>
        <strain evidence="4 5">CGMCC 4.6945</strain>
    </source>
</reference>
<dbReference type="GO" id="GO:0016787">
    <property type="term" value="F:hydrolase activity"/>
    <property type="evidence" value="ECO:0007669"/>
    <property type="project" value="UniProtKB-KW"/>
</dbReference>
<keyword evidence="4" id="KW-0012">Acyltransferase</keyword>
<feature type="transmembrane region" description="Helical" evidence="2">
    <location>
        <begin position="169"/>
        <end position="189"/>
    </location>
</feature>
<keyword evidence="2" id="KW-0812">Transmembrane</keyword>
<dbReference type="GO" id="GO:0016020">
    <property type="term" value="C:membrane"/>
    <property type="evidence" value="ECO:0007669"/>
    <property type="project" value="TreeGrafter"/>
</dbReference>
<dbReference type="STRING" id="988821.SAMN05421867_110109"/>
<keyword evidence="4" id="KW-0378">Hydrolase</keyword>
<dbReference type="Proteomes" id="UP000199012">
    <property type="component" value="Unassembled WGS sequence"/>
</dbReference>
<dbReference type="PANTHER" id="PTHR23028">
    <property type="entry name" value="ACETYLTRANSFERASE"/>
    <property type="match status" value="1"/>
</dbReference>
<name>A0A1I0ZBJ5_9CELL</name>
<proteinExistence type="predicted"/>
<dbReference type="InterPro" id="IPR050879">
    <property type="entry name" value="Acyltransferase_3"/>
</dbReference>
<feature type="transmembrane region" description="Helical" evidence="2">
    <location>
        <begin position="81"/>
        <end position="105"/>
    </location>
</feature>
<evidence type="ECO:0000313" key="4">
    <source>
        <dbReference type="EMBL" id="SFB23014.1"/>
    </source>
</evidence>
<keyword evidence="2" id="KW-0472">Membrane</keyword>
<feature type="domain" description="Acyltransferase 3" evidence="3">
    <location>
        <begin position="43"/>
        <end position="352"/>
    </location>
</feature>
<evidence type="ECO:0000256" key="2">
    <source>
        <dbReference type="SAM" id="Phobius"/>
    </source>
</evidence>
<organism evidence="4 5">
    <name type="scientific">Cellulomonas marina</name>
    <dbReference type="NCBI Taxonomy" id="988821"/>
    <lineage>
        <taxon>Bacteria</taxon>
        <taxon>Bacillati</taxon>
        <taxon>Actinomycetota</taxon>
        <taxon>Actinomycetes</taxon>
        <taxon>Micrococcales</taxon>
        <taxon>Cellulomonadaceae</taxon>
        <taxon>Cellulomonas</taxon>
    </lineage>
</organism>